<name>A0ABY0CRA6_9DELT</name>
<organism evidence="2 3">
    <name type="scientific">Lujinxingia sediminis</name>
    <dbReference type="NCBI Taxonomy" id="2480984"/>
    <lineage>
        <taxon>Bacteria</taxon>
        <taxon>Deltaproteobacteria</taxon>
        <taxon>Bradymonadales</taxon>
        <taxon>Lujinxingiaceae</taxon>
        <taxon>Lujinxingia</taxon>
    </lineage>
</organism>
<accession>A0ABY0CRA6</accession>
<evidence type="ECO:0000313" key="2">
    <source>
        <dbReference type="EMBL" id="RVU43106.1"/>
    </source>
</evidence>
<evidence type="ECO:0000313" key="3">
    <source>
        <dbReference type="Proteomes" id="UP000282926"/>
    </source>
</evidence>
<dbReference type="InterPro" id="IPR014914">
    <property type="entry name" value="RES_dom"/>
</dbReference>
<dbReference type="Pfam" id="PF08808">
    <property type="entry name" value="RES"/>
    <property type="match status" value="1"/>
</dbReference>
<feature type="domain" description="RES" evidence="1">
    <location>
        <begin position="16"/>
        <end position="142"/>
    </location>
</feature>
<reference evidence="2 3" key="1">
    <citation type="submission" date="2019-01" db="EMBL/GenBank/DDBJ databases">
        <title>Lujinxingia litoralis gen. nov., sp. nov. and Lujinxingia sediminis gen. nov., sp. nov., new members in the order Bradymonadales, isolated from coastal sediment.</title>
        <authorList>
            <person name="Li C.-M."/>
        </authorList>
    </citation>
    <scope>NUCLEOTIDE SEQUENCE [LARGE SCALE GENOMIC DNA]</scope>
    <source>
        <strain evidence="2 3">SEH01</strain>
    </source>
</reference>
<comment type="caution">
    <text evidence="2">The sequence shown here is derived from an EMBL/GenBank/DDBJ whole genome shotgun (WGS) entry which is preliminary data.</text>
</comment>
<protein>
    <submittedName>
        <fullName evidence="2">RES domain-containing protein</fullName>
    </submittedName>
</protein>
<dbReference type="SMART" id="SM00953">
    <property type="entry name" value="RES"/>
    <property type="match status" value="1"/>
</dbReference>
<sequence>MMRAFRLTDQKWAATAFDGEGARRFGGRWNHRGSAVAYTSESLALATLEQLVHVPAGIPLAGRVAIRVDIPLELAIRTILPDELPEGWRRVDGLRALKTMGSEWILSQESAVLRVPSVIIPSEFNLLFNPSHPDLARLTFHPPEPYAFDPRLLSAPSG</sequence>
<evidence type="ECO:0000259" key="1">
    <source>
        <dbReference type="SMART" id="SM00953"/>
    </source>
</evidence>
<gene>
    <name evidence="2" type="ORF">EA187_12895</name>
</gene>
<dbReference type="EMBL" id="SADD01000007">
    <property type="protein sequence ID" value="RVU43106.1"/>
    <property type="molecule type" value="Genomic_DNA"/>
</dbReference>
<proteinExistence type="predicted"/>
<dbReference type="RefSeq" id="WP_127780517.1">
    <property type="nucleotide sequence ID" value="NZ_SADD01000007.1"/>
</dbReference>
<dbReference type="Proteomes" id="UP000282926">
    <property type="component" value="Unassembled WGS sequence"/>
</dbReference>
<keyword evidence="3" id="KW-1185">Reference proteome</keyword>